<feature type="domain" description="GGDEF" evidence="5">
    <location>
        <begin position="485"/>
        <end position="616"/>
    </location>
</feature>
<reference evidence="6" key="2">
    <citation type="submission" date="2020-09" db="EMBL/GenBank/DDBJ databases">
        <authorList>
            <person name="Sun Q."/>
            <person name="Zhou Y."/>
        </authorList>
    </citation>
    <scope>NUCLEOTIDE SEQUENCE</scope>
    <source>
        <strain evidence="6">CGMCC 1.15425</strain>
    </source>
</reference>
<dbReference type="Gene3D" id="3.30.70.270">
    <property type="match status" value="1"/>
</dbReference>
<comment type="caution">
    <text evidence="6">The sequence shown here is derived from an EMBL/GenBank/DDBJ whole genome shotgun (WGS) entry which is preliminary data.</text>
</comment>
<dbReference type="InterPro" id="IPR043128">
    <property type="entry name" value="Rev_trsase/Diguanyl_cyclase"/>
</dbReference>
<protein>
    <recommendedName>
        <fullName evidence="2">diguanylate cyclase</fullName>
        <ecNumber evidence="2">2.7.7.65</ecNumber>
    </recommendedName>
</protein>
<dbReference type="RefSeq" id="WP_068812343.1">
    <property type="nucleotide sequence ID" value="NZ_BMIY01000006.1"/>
</dbReference>
<dbReference type="PROSITE" id="PS50887">
    <property type="entry name" value="GGDEF"/>
    <property type="match status" value="1"/>
</dbReference>
<organism evidence="6 7">
    <name type="scientific">Pseudohongiella nitratireducens</name>
    <dbReference type="NCBI Taxonomy" id="1768907"/>
    <lineage>
        <taxon>Bacteria</taxon>
        <taxon>Pseudomonadati</taxon>
        <taxon>Pseudomonadota</taxon>
        <taxon>Gammaproteobacteria</taxon>
        <taxon>Pseudomonadales</taxon>
        <taxon>Pseudohongiellaceae</taxon>
        <taxon>Pseudohongiella</taxon>
    </lineage>
</organism>
<dbReference type="InterPro" id="IPR000160">
    <property type="entry name" value="GGDEF_dom"/>
</dbReference>
<dbReference type="EC" id="2.7.7.65" evidence="2"/>
<dbReference type="InterPro" id="IPR029787">
    <property type="entry name" value="Nucleotide_cyclase"/>
</dbReference>
<dbReference type="SUPFAM" id="SSF55073">
    <property type="entry name" value="Nucleotide cyclase"/>
    <property type="match status" value="1"/>
</dbReference>
<dbReference type="InterPro" id="IPR050469">
    <property type="entry name" value="Diguanylate_Cyclase"/>
</dbReference>
<evidence type="ECO:0000313" key="7">
    <source>
        <dbReference type="Proteomes" id="UP000627715"/>
    </source>
</evidence>
<dbReference type="Proteomes" id="UP000627715">
    <property type="component" value="Unassembled WGS sequence"/>
</dbReference>
<gene>
    <name evidence="6" type="ORF">GCM10011403_15910</name>
</gene>
<keyword evidence="7" id="KW-1185">Reference proteome</keyword>
<comment type="catalytic activity">
    <reaction evidence="3">
        <text>2 GTP = 3',3'-c-di-GMP + 2 diphosphate</text>
        <dbReference type="Rhea" id="RHEA:24898"/>
        <dbReference type="ChEBI" id="CHEBI:33019"/>
        <dbReference type="ChEBI" id="CHEBI:37565"/>
        <dbReference type="ChEBI" id="CHEBI:58805"/>
        <dbReference type="EC" id="2.7.7.65"/>
    </reaction>
</comment>
<dbReference type="Pfam" id="PF20975">
    <property type="entry name" value="DGCcoil"/>
    <property type="match status" value="1"/>
</dbReference>
<dbReference type="CDD" id="cd01949">
    <property type="entry name" value="GGDEF"/>
    <property type="match status" value="1"/>
</dbReference>
<dbReference type="PANTHER" id="PTHR45138">
    <property type="entry name" value="REGULATORY COMPONENTS OF SENSORY TRANSDUCTION SYSTEM"/>
    <property type="match status" value="1"/>
</dbReference>
<dbReference type="EMBL" id="BMIY01000006">
    <property type="protein sequence ID" value="GGG59359.1"/>
    <property type="molecule type" value="Genomic_DNA"/>
</dbReference>
<evidence type="ECO:0000256" key="1">
    <source>
        <dbReference type="ARBA" id="ARBA00001946"/>
    </source>
</evidence>
<feature type="coiled-coil region" evidence="4">
    <location>
        <begin position="409"/>
        <end position="443"/>
    </location>
</feature>
<comment type="cofactor">
    <cofactor evidence="1">
        <name>Mg(2+)</name>
        <dbReference type="ChEBI" id="CHEBI:18420"/>
    </cofactor>
</comment>
<dbReference type="OrthoDB" id="9812260at2"/>
<sequence length="616" mass="69999">MVSRVDDSEEALRWKRKFLDALEDQERREAQLDHRIRLLRRGLLGVSLAGDGQDPVLDKQLEELRKNLRKDDRETGLERLLEKIEASVLRLDNEKQDSYLALKHAFDESIKEIQHLPMPGALQRRIRKFHRQMSARLGDAQLHQSLITQFMSLLTEVSQHLLAKEAEATADHAANRPGLFGRLFGTESTTPDASPVSPTFNTSANYAEAEAASAQAMADPEEETVVDDHVEVIVEEEAVSLEGEIVRDASGLSEPGFSYIAGHVEPLLLRILECIHVSEASFTLADSVRNTVVKGLNWYDFVAVLEQILQLLRQSTLDQRGEYERFIGEVTESLVQVQQFVTQAQHHNEAVRDSEQALTDKVSQDVKHIAETFANEELDIQTIRATVQAQIHSILSSMEGFRSQRQQQDESMGQDMEELLERIAVLEDESRQLREHLARQEELASTDPLTELPNRESYRYRIESVIMQWQGTLHDEHAEPDPADPTLCLAVIDVDHFKRINDNWGHLAGDKVLKIVAREMRTALKDSDFLARYGGEEFVVILPDSRPADAEGRLNKLRQAIESIPFHFKEERIVVTVSCGVVAMKVGESADRLFERADKMLYQAKQEGRNLVIRQR</sequence>
<evidence type="ECO:0000256" key="4">
    <source>
        <dbReference type="SAM" id="Coils"/>
    </source>
</evidence>
<evidence type="ECO:0000313" key="6">
    <source>
        <dbReference type="EMBL" id="GGG59359.1"/>
    </source>
</evidence>
<accession>A0A917GWA5</accession>
<dbReference type="InterPro" id="IPR048516">
    <property type="entry name" value="DGCcoil"/>
</dbReference>
<dbReference type="SMART" id="SM00267">
    <property type="entry name" value="GGDEF"/>
    <property type="match status" value="1"/>
</dbReference>
<reference evidence="6" key="1">
    <citation type="journal article" date="2014" name="Int. J. Syst. Evol. Microbiol.">
        <title>Complete genome sequence of Corynebacterium casei LMG S-19264T (=DSM 44701T), isolated from a smear-ripened cheese.</title>
        <authorList>
            <consortium name="US DOE Joint Genome Institute (JGI-PGF)"/>
            <person name="Walter F."/>
            <person name="Albersmeier A."/>
            <person name="Kalinowski J."/>
            <person name="Ruckert C."/>
        </authorList>
    </citation>
    <scope>NUCLEOTIDE SEQUENCE</scope>
    <source>
        <strain evidence="6">CGMCC 1.15425</strain>
    </source>
</reference>
<keyword evidence="4" id="KW-0175">Coiled coil</keyword>
<evidence type="ECO:0000256" key="3">
    <source>
        <dbReference type="ARBA" id="ARBA00034247"/>
    </source>
</evidence>
<dbReference type="PANTHER" id="PTHR45138:SF9">
    <property type="entry name" value="DIGUANYLATE CYCLASE DGCM-RELATED"/>
    <property type="match status" value="1"/>
</dbReference>
<name>A0A917GWA5_9GAMM</name>
<dbReference type="AlphaFoldDB" id="A0A917GWA5"/>
<dbReference type="Pfam" id="PF00990">
    <property type="entry name" value="GGDEF"/>
    <property type="match status" value="1"/>
</dbReference>
<dbReference type="FunFam" id="3.30.70.270:FF:000001">
    <property type="entry name" value="Diguanylate cyclase domain protein"/>
    <property type="match status" value="1"/>
</dbReference>
<evidence type="ECO:0000256" key="2">
    <source>
        <dbReference type="ARBA" id="ARBA00012528"/>
    </source>
</evidence>
<evidence type="ECO:0000259" key="5">
    <source>
        <dbReference type="PROSITE" id="PS50887"/>
    </source>
</evidence>
<dbReference type="GO" id="GO:0052621">
    <property type="term" value="F:diguanylate cyclase activity"/>
    <property type="evidence" value="ECO:0007669"/>
    <property type="project" value="UniProtKB-EC"/>
</dbReference>
<proteinExistence type="predicted"/>
<dbReference type="NCBIfam" id="TIGR00254">
    <property type="entry name" value="GGDEF"/>
    <property type="match status" value="1"/>
</dbReference>